<dbReference type="Proteomes" id="UP001610335">
    <property type="component" value="Unassembled WGS sequence"/>
</dbReference>
<dbReference type="InterPro" id="IPR004046">
    <property type="entry name" value="GST_C"/>
</dbReference>
<evidence type="ECO:0000259" key="7">
    <source>
        <dbReference type="PROSITE" id="PS50405"/>
    </source>
</evidence>
<dbReference type="SUPFAM" id="SSF47616">
    <property type="entry name" value="GST C-terminal domain-like"/>
    <property type="match status" value="1"/>
</dbReference>
<dbReference type="Pfam" id="PF00043">
    <property type="entry name" value="GST_C"/>
    <property type="match status" value="1"/>
</dbReference>
<organism evidence="8 9">
    <name type="scientific">Aspergillus cavernicola</name>
    <dbReference type="NCBI Taxonomy" id="176166"/>
    <lineage>
        <taxon>Eukaryota</taxon>
        <taxon>Fungi</taxon>
        <taxon>Dikarya</taxon>
        <taxon>Ascomycota</taxon>
        <taxon>Pezizomycotina</taxon>
        <taxon>Eurotiomycetes</taxon>
        <taxon>Eurotiomycetidae</taxon>
        <taxon>Eurotiales</taxon>
        <taxon>Aspergillaceae</taxon>
        <taxon>Aspergillus</taxon>
        <taxon>Aspergillus subgen. Nidulantes</taxon>
    </lineage>
</organism>
<dbReference type="InterPro" id="IPR036282">
    <property type="entry name" value="Glutathione-S-Trfase_C_sf"/>
</dbReference>
<dbReference type="InterPro" id="IPR040079">
    <property type="entry name" value="Glutathione_S-Trfase"/>
</dbReference>
<evidence type="ECO:0000256" key="3">
    <source>
        <dbReference type="ARBA" id="ARBA00022679"/>
    </source>
</evidence>
<evidence type="ECO:0000313" key="9">
    <source>
        <dbReference type="Proteomes" id="UP001610335"/>
    </source>
</evidence>
<evidence type="ECO:0000256" key="2">
    <source>
        <dbReference type="ARBA" id="ARBA00012452"/>
    </source>
</evidence>
<dbReference type="SFLD" id="SFLDG00358">
    <property type="entry name" value="Main_(cytGST)"/>
    <property type="match status" value="1"/>
</dbReference>
<dbReference type="PANTHER" id="PTHR44051:SF20">
    <property type="entry name" value="GLUTATHIONE TRANSFERASE 1 (EUROFUNG)"/>
    <property type="match status" value="1"/>
</dbReference>
<protein>
    <recommendedName>
        <fullName evidence="2">glutathione transferase</fullName>
        <ecNumber evidence="2">2.5.1.18</ecNumber>
    </recommendedName>
</protein>
<dbReference type="PROSITE" id="PS50404">
    <property type="entry name" value="GST_NTER"/>
    <property type="match status" value="1"/>
</dbReference>
<reference evidence="8 9" key="1">
    <citation type="submission" date="2024-07" db="EMBL/GenBank/DDBJ databases">
        <title>Section-level genome sequencing and comparative genomics of Aspergillus sections Usti and Cavernicolus.</title>
        <authorList>
            <consortium name="Lawrence Berkeley National Laboratory"/>
            <person name="Nybo J.L."/>
            <person name="Vesth T.C."/>
            <person name="Theobald S."/>
            <person name="Frisvad J.C."/>
            <person name="Larsen T.O."/>
            <person name="Kjaerboelling I."/>
            <person name="Rothschild-Mancinelli K."/>
            <person name="Lyhne E.K."/>
            <person name="Kogle M.E."/>
            <person name="Barry K."/>
            <person name="Clum A."/>
            <person name="Na H."/>
            <person name="Ledsgaard L."/>
            <person name="Lin J."/>
            <person name="Lipzen A."/>
            <person name="Kuo A."/>
            <person name="Riley R."/>
            <person name="Mondo S."/>
            <person name="LaButti K."/>
            <person name="Haridas S."/>
            <person name="Pangalinan J."/>
            <person name="Salamov A.A."/>
            <person name="Simmons B.A."/>
            <person name="Magnuson J.K."/>
            <person name="Chen J."/>
            <person name="Drula E."/>
            <person name="Henrissat B."/>
            <person name="Wiebenga A."/>
            <person name="Lubbers R.J."/>
            <person name="Gomes A.C."/>
            <person name="Makela M.R."/>
            <person name="Stajich J."/>
            <person name="Grigoriev I.V."/>
            <person name="Mortensen U.H."/>
            <person name="De vries R.P."/>
            <person name="Baker S.E."/>
            <person name="Andersen M.R."/>
        </authorList>
    </citation>
    <scope>NUCLEOTIDE SEQUENCE [LARGE SCALE GENOMIC DNA]</scope>
    <source>
        <strain evidence="8 9">CBS 600.67</strain>
    </source>
</reference>
<evidence type="ECO:0000259" key="6">
    <source>
        <dbReference type="PROSITE" id="PS50404"/>
    </source>
</evidence>
<comment type="similarity">
    <text evidence="1 5">Belongs to the GST superfamily.</text>
</comment>
<dbReference type="SFLD" id="SFLDG01151">
    <property type="entry name" value="Main.2:_Nu-like"/>
    <property type="match status" value="1"/>
</dbReference>
<keyword evidence="9" id="KW-1185">Reference proteome</keyword>
<name>A0ABR4J109_9EURO</name>
<gene>
    <name evidence="8" type="ORF">BDW59DRAFT_138104</name>
</gene>
<dbReference type="SFLD" id="SFLDS00019">
    <property type="entry name" value="Glutathione_Transferase_(cytos"/>
    <property type="match status" value="1"/>
</dbReference>
<accession>A0ABR4J109</accession>
<evidence type="ECO:0000313" key="8">
    <source>
        <dbReference type="EMBL" id="KAL2833722.1"/>
    </source>
</evidence>
<dbReference type="GO" id="GO:0016740">
    <property type="term" value="F:transferase activity"/>
    <property type="evidence" value="ECO:0007669"/>
    <property type="project" value="UniProtKB-KW"/>
</dbReference>
<dbReference type="CDD" id="cd03048">
    <property type="entry name" value="GST_N_Ure2p_like"/>
    <property type="match status" value="1"/>
</dbReference>
<sequence>MKPITVWLTPPGPNPWKVVVIIKELGIPFEIHSFKFEDVKKPPFIDINPNGRVPAIVDPNTGLTLWESGAIIQYLIEEYDKEHKLSYDTLREKHLLNQWLHFQMSGQGPYYGQCAWFNVLHTEKIPSAINRYKGEIHRLLGVLNTALTGKIWLVGDKCTFADLAFLPWNEQLQALLDVPREEVLAAYPNVLAWHTRLRERESWGKVLEMREGLMAEQALEWNGMPKGVNNMKEYEELLARGKDA</sequence>
<comment type="catalytic activity">
    <reaction evidence="4">
        <text>RX + glutathione = an S-substituted glutathione + a halide anion + H(+)</text>
        <dbReference type="Rhea" id="RHEA:16437"/>
        <dbReference type="ChEBI" id="CHEBI:15378"/>
        <dbReference type="ChEBI" id="CHEBI:16042"/>
        <dbReference type="ChEBI" id="CHEBI:17792"/>
        <dbReference type="ChEBI" id="CHEBI:57925"/>
        <dbReference type="ChEBI" id="CHEBI:90779"/>
        <dbReference type="EC" id="2.5.1.18"/>
    </reaction>
</comment>
<dbReference type="SUPFAM" id="SSF52833">
    <property type="entry name" value="Thioredoxin-like"/>
    <property type="match status" value="1"/>
</dbReference>
<comment type="caution">
    <text evidence="8">The sequence shown here is derived from an EMBL/GenBank/DDBJ whole genome shotgun (WGS) entry which is preliminary data.</text>
</comment>
<dbReference type="EC" id="2.5.1.18" evidence="2"/>
<dbReference type="InterPro" id="IPR010987">
    <property type="entry name" value="Glutathione-S-Trfase_C-like"/>
</dbReference>
<dbReference type="EMBL" id="JBFXLS010000003">
    <property type="protein sequence ID" value="KAL2833722.1"/>
    <property type="molecule type" value="Genomic_DNA"/>
</dbReference>
<evidence type="ECO:0000256" key="1">
    <source>
        <dbReference type="ARBA" id="ARBA00007409"/>
    </source>
</evidence>
<feature type="domain" description="GST N-terminal" evidence="6">
    <location>
        <begin position="2"/>
        <end position="83"/>
    </location>
</feature>
<dbReference type="PROSITE" id="PS50405">
    <property type="entry name" value="GST_CTER"/>
    <property type="match status" value="1"/>
</dbReference>
<proteinExistence type="inferred from homology"/>
<dbReference type="InterPro" id="IPR004045">
    <property type="entry name" value="Glutathione_S-Trfase_N"/>
</dbReference>
<evidence type="ECO:0000256" key="4">
    <source>
        <dbReference type="ARBA" id="ARBA00047960"/>
    </source>
</evidence>
<feature type="domain" description="GST C-terminal" evidence="7">
    <location>
        <begin position="89"/>
        <end position="221"/>
    </location>
</feature>
<dbReference type="Gene3D" id="1.20.1050.130">
    <property type="match status" value="1"/>
</dbReference>
<evidence type="ECO:0000256" key="5">
    <source>
        <dbReference type="RuleBase" id="RU003494"/>
    </source>
</evidence>
<dbReference type="InterPro" id="IPR036249">
    <property type="entry name" value="Thioredoxin-like_sf"/>
</dbReference>
<dbReference type="PANTHER" id="PTHR44051">
    <property type="entry name" value="GLUTATHIONE S-TRANSFERASE-RELATED"/>
    <property type="match status" value="1"/>
</dbReference>
<dbReference type="Pfam" id="PF02798">
    <property type="entry name" value="GST_N"/>
    <property type="match status" value="1"/>
</dbReference>
<keyword evidence="3 8" id="KW-0808">Transferase</keyword>